<reference evidence="2 3" key="1">
    <citation type="submission" date="2015-12" db="EMBL/GenBank/DDBJ databases">
        <title>Draft genome sequence of Moniliophthora roreri, the causal agent of frosty pod rot of cacao.</title>
        <authorList>
            <person name="Aime M.C."/>
            <person name="Diaz-Valderrama J.R."/>
            <person name="Kijpornyongpan T."/>
            <person name="Phillips-Mora W."/>
        </authorList>
    </citation>
    <scope>NUCLEOTIDE SEQUENCE [LARGE SCALE GENOMIC DNA]</scope>
    <source>
        <strain evidence="2 3">MCA 2952</strain>
    </source>
</reference>
<evidence type="ECO:0000313" key="3">
    <source>
        <dbReference type="Proteomes" id="UP000054988"/>
    </source>
</evidence>
<protein>
    <submittedName>
        <fullName evidence="2">Uncharacterized protein</fullName>
    </submittedName>
</protein>
<gene>
    <name evidence="2" type="ORF">WG66_16968</name>
</gene>
<dbReference type="EMBL" id="LATX01002383">
    <property type="protein sequence ID" value="KTB30506.1"/>
    <property type="molecule type" value="Genomic_DNA"/>
</dbReference>
<dbReference type="eggNOG" id="KOG0519">
    <property type="taxonomic scope" value="Eukaryota"/>
</dbReference>
<accession>A0A0W0F2G1</accession>
<dbReference type="Proteomes" id="UP000054988">
    <property type="component" value="Unassembled WGS sequence"/>
</dbReference>
<evidence type="ECO:0000313" key="2">
    <source>
        <dbReference type="EMBL" id="KTB30506.1"/>
    </source>
</evidence>
<sequence>MTQSLNPYFETTLSPSESLDSWMTPSALQDADPESASYWGLPYGTSNSSFASSSDKVQLQLQDHTSDDRALTSKMPNSPVLPTYTESQGSVQTDVVVFPAFPPITGNSKRPSTDLILLTADSTLFYVDEATLLKVSNNNFNGFLPAQTPDDGRRVIYLFKTLSAELEIMLRMIYDIPFQSKESQVIWPSRFDLQNIVHGISVLTQYGVDPEVCIHSRGHMFKYLLTCAALYPLDVYALAAQHDIHELAVAASSHLLSVNLETIDPAIAVRIGPIYLQRLFEMLERRKSLLSDLLAIEPGLHNPTRKCGFSNQQVLKSEWNRGVSFLTWNINAGITTSMIRDALKEATSKIKCKDCIRLRDQRLYAICMEWSIAARTI</sequence>
<dbReference type="AlphaFoldDB" id="A0A0W0F2G1"/>
<feature type="region of interest" description="Disordered" evidence="1">
    <location>
        <begin position="1"/>
        <end position="27"/>
    </location>
</feature>
<comment type="caution">
    <text evidence="2">The sequence shown here is derived from an EMBL/GenBank/DDBJ whole genome shotgun (WGS) entry which is preliminary data.</text>
</comment>
<proteinExistence type="predicted"/>
<name>A0A0W0F2G1_MONRR</name>
<evidence type="ECO:0000256" key="1">
    <source>
        <dbReference type="SAM" id="MobiDB-lite"/>
    </source>
</evidence>
<organism evidence="2 3">
    <name type="scientific">Moniliophthora roreri</name>
    <name type="common">Frosty pod rot fungus</name>
    <name type="synonym">Monilia roreri</name>
    <dbReference type="NCBI Taxonomy" id="221103"/>
    <lineage>
        <taxon>Eukaryota</taxon>
        <taxon>Fungi</taxon>
        <taxon>Dikarya</taxon>
        <taxon>Basidiomycota</taxon>
        <taxon>Agaricomycotina</taxon>
        <taxon>Agaricomycetes</taxon>
        <taxon>Agaricomycetidae</taxon>
        <taxon>Agaricales</taxon>
        <taxon>Marasmiineae</taxon>
        <taxon>Marasmiaceae</taxon>
        <taxon>Moniliophthora</taxon>
    </lineage>
</organism>